<comment type="caution">
    <text evidence="1">The sequence shown here is derived from an EMBL/GenBank/DDBJ whole genome shotgun (WGS) entry which is preliminary data.</text>
</comment>
<name>A0ACA9KKM1_9GLOM</name>
<organism evidence="1 2">
    <name type="scientific">Scutellospora calospora</name>
    <dbReference type="NCBI Taxonomy" id="85575"/>
    <lineage>
        <taxon>Eukaryota</taxon>
        <taxon>Fungi</taxon>
        <taxon>Fungi incertae sedis</taxon>
        <taxon>Mucoromycota</taxon>
        <taxon>Glomeromycotina</taxon>
        <taxon>Glomeromycetes</taxon>
        <taxon>Diversisporales</taxon>
        <taxon>Gigasporaceae</taxon>
        <taxon>Scutellospora</taxon>
    </lineage>
</organism>
<protein>
    <submittedName>
        <fullName evidence="1">1223_t:CDS:1</fullName>
    </submittedName>
</protein>
<dbReference type="Proteomes" id="UP000789860">
    <property type="component" value="Unassembled WGS sequence"/>
</dbReference>
<evidence type="ECO:0000313" key="1">
    <source>
        <dbReference type="EMBL" id="CAG8476686.1"/>
    </source>
</evidence>
<dbReference type="EMBL" id="CAJVPM010001925">
    <property type="protein sequence ID" value="CAG8476686.1"/>
    <property type="molecule type" value="Genomic_DNA"/>
</dbReference>
<keyword evidence="2" id="KW-1185">Reference proteome</keyword>
<reference evidence="1" key="1">
    <citation type="submission" date="2021-06" db="EMBL/GenBank/DDBJ databases">
        <authorList>
            <person name="Kallberg Y."/>
            <person name="Tangrot J."/>
            <person name="Rosling A."/>
        </authorList>
    </citation>
    <scope>NUCLEOTIDE SEQUENCE</scope>
    <source>
        <strain evidence="1">AU212A</strain>
    </source>
</reference>
<sequence length="230" mass="25574">MTTTTATYTTCNRATPRLILKTTNDYNTTASTALVTASMSLSSSPVKTTSSSNLPSHPPNPPKQSRKVRSFRHKHLRKPPSFDTYLSSHSAPASTFHPNILPSTPPYRPKRSSSLSSSCSSTSSEDNNYYPSLSREELINAKSMINSSNTSLNSIPQFRARQSSFTKSVRFVGAEEDKSDRSSISSSLGSSGIEDWDQNDLVEEEEEFYMRRPSKQLQQPIQCHGKFYSN</sequence>
<evidence type="ECO:0000313" key="2">
    <source>
        <dbReference type="Proteomes" id="UP000789860"/>
    </source>
</evidence>
<accession>A0ACA9KKM1</accession>
<proteinExistence type="predicted"/>
<gene>
    <name evidence="1" type="ORF">SCALOS_LOCUS2255</name>
</gene>